<dbReference type="EMBL" id="CP146022">
    <property type="protein sequence ID" value="WWQ62121.1"/>
    <property type="molecule type" value="Genomic_DNA"/>
</dbReference>
<organism evidence="1 2">
    <name type="scientific">Streptomyces citrinus</name>
    <dbReference type="NCBI Taxonomy" id="3118173"/>
    <lineage>
        <taxon>Bacteria</taxon>
        <taxon>Bacillati</taxon>
        <taxon>Actinomycetota</taxon>
        <taxon>Actinomycetes</taxon>
        <taxon>Kitasatosporales</taxon>
        <taxon>Streptomycetaceae</taxon>
        <taxon>Streptomyces</taxon>
    </lineage>
</organism>
<protein>
    <submittedName>
        <fullName evidence="1">Uncharacterized protein</fullName>
    </submittedName>
</protein>
<accession>A0ACD5A4K6</accession>
<name>A0ACD5A4K6_9ACTN</name>
<dbReference type="Proteomes" id="UP001432251">
    <property type="component" value="Chromosome"/>
</dbReference>
<reference evidence="1" key="1">
    <citation type="journal article" date="2025" name="Int. J. Syst. Evol. Microbiol.">
        <title>Streptomyces citrinus sp. nov., with yellow diffusible pigment.</title>
        <authorList>
            <person name="He Y."/>
            <person name="Yang E."/>
            <person name="Xu J."/>
            <person name="Sun Y."/>
            <person name="Sun L."/>
        </authorList>
    </citation>
    <scope>NUCLEOTIDE SEQUENCE</scope>
    <source>
        <strain evidence="1">Q6</strain>
    </source>
</reference>
<evidence type="ECO:0000313" key="2">
    <source>
        <dbReference type="Proteomes" id="UP001432251"/>
    </source>
</evidence>
<evidence type="ECO:0000313" key="1">
    <source>
        <dbReference type="EMBL" id="WWQ62121.1"/>
    </source>
</evidence>
<proteinExistence type="predicted"/>
<keyword evidence="2" id="KW-1185">Reference proteome</keyword>
<gene>
    <name evidence="1" type="ORF">V2W30_01220</name>
</gene>
<sequence>MALADRDEALDWFRQEDSAVGPAVQSLEDPRLLRPRGRFQRRTPWGEGSFPGRNLSLLTSLIWGDR</sequence>